<evidence type="ECO:0000313" key="8">
    <source>
        <dbReference type="Proteomes" id="UP000043107"/>
    </source>
</evidence>
<dbReference type="Proteomes" id="UP000067206">
    <property type="component" value="Chromosome"/>
</dbReference>
<evidence type="ECO:0000313" key="5">
    <source>
        <dbReference type="EMBL" id="VWQ27400.1"/>
    </source>
</evidence>
<proteinExistence type="predicted"/>
<dbReference type="EMBL" id="CABWKE010000004">
    <property type="protein sequence ID" value="VWQ27400.1"/>
    <property type="molecule type" value="Genomic_DNA"/>
</dbReference>
<dbReference type="Proteomes" id="UP000345266">
    <property type="component" value="Unassembled WGS sequence"/>
</dbReference>
<accession>A0A0A8MC12</accession>
<evidence type="ECO:0000313" key="10">
    <source>
        <dbReference type="Proteomes" id="UP000319252"/>
    </source>
</evidence>
<gene>
    <name evidence="7" type="ORF">BIFLH23_01599</name>
    <name evidence="6" type="ORF">BIFLH664_00618</name>
    <name evidence="5" type="ORF">BIFLH665_00497</name>
    <name evidence="2" type="ORF">BLIC_c01621</name>
    <name evidence="4" type="ORF">BLJG463_00897</name>
    <name evidence="3" type="ORF">BLONGUMMC1_01356</name>
    <name evidence="1" type="ORF">RY67_2080</name>
</gene>
<evidence type="ECO:0000313" key="7">
    <source>
        <dbReference type="EMBL" id="VWQ36741.1"/>
    </source>
</evidence>
<reference evidence="1 9" key="2">
    <citation type="submission" date="2014-12" db="EMBL/GenBank/DDBJ databases">
        <title>Complete genome sequence of Bifidobacterium longum subsp. infantis BT1.</title>
        <authorList>
            <person name="Kim J.F."/>
            <person name="Kwak M.-J."/>
        </authorList>
    </citation>
    <scope>NUCLEOTIDE SEQUENCE [LARGE SCALE GENOMIC DNA]</scope>
    <source>
        <strain evidence="1 9">BT1</strain>
    </source>
</reference>
<reference evidence="4 11" key="4">
    <citation type="submission" date="2019-07" db="EMBL/GenBank/DDBJ databases">
        <authorList>
            <person name="Hibberd C M."/>
            <person name="Gehrig L. J."/>
            <person name="Chang H.-W."/>
            <person name="Venkatesh S."/>
        </authorList>
    </citation>
    <scope>NUCLEOTIDE SEQUENCE [LARGE SCALE GENOMIC DNA]</scope>
    <source>
        <strain evidence="4">Bifidobacterium_longum_subsp_infantis_JG_Bg463</strain>
    </source>
</reference>
<evidence type="ECO:0000313" key="3">
    <source>
        <dbReference type="EMBL" id="VUW83806.1"/>
    </source>
</evidence>
<dbReference type="EMBL" id="CABHNT010000019">
    <property type="protein sequence ID" value="VUX31555.1"/>
    <property type="molecule type" value="Genomic_DNA"/>
</dbReference>
<evidence type="ECO:0000313" key="9">
    <source>
        <dbReference type="Proteomes" id="UP000067206"/>
    </source>
</evidence>
<dbReference type="EMBL" id="CABWKI010000003">
    <property type="protein sequence ID" value="VWQ33984.1"/>
    <property type="molecule type" value="Genomic_DNA"/>
</dbReference>
<dbReference type="Proteomes" id="UP000494179">
    <property type="component" value="Unassembled WGS sequence"/>
</dbReference>
<organism evidence="1 9">
    <name type="scientific">Bifidobacterium longum subsp. infantis</name>
    <dbReference type="NCBI Taxonomy" id="1682"/>
    <lineage>
        <taxon>Bacteria</taxon>
        <taxon>Bacillati</taxon>
        <taxon>Actinomycetota</taxon>
        <taxon>Actinomycetes</taxon>
        <taxon>Bifidobacteriales</taxon>
        <taxon>Bifidobacteriaceae</taxon>
        <taxon>Bifidobacterium</taxon>
    </lineage>
</organism>
<keyword evidence="8" id="KW-1185">Reference proteome</keyword>
<dbReference type="PATRIC" id="fig|1682.24.peg.2028"/>
<dbReference type="Proteomes" id="UP000043107">
    <property type="component" value="Unassembled WGS sequence"/>
</dbReference>
<dbReference type="Proteomes" id="UP000319252">
    <property type="component" value="Unassembled WGS sequence"/>
</dbReference>
<evidence type="ECO:0000313" key="11">
    <source>
        <dbReference type="Proteomes" id="UP000345266"/>
    </source>
</evidence>
<evidence type="ECO:0000313" key="12">
    <source>
        <dbReference type="Proteomes" id="UP000494179"/>
    </source>
</evidence>
<reference evidence="3 10" key="3">
    <citation type="submission" date="2019-07" db="EMBL/GenBank/DDBJ databases">
        <authorList>
            <person name="Chang H.-W."/>
            <person name="Raman A."/>
            <person name="Venkatesh S."/>
            <person name="Gehrig J."/>
        </authorList>
    </citation>
    <scope>NUCLEOTIDE SEQUENCE [LARGE SCALE GENOMIC DNA]</scope>
    <source>
        <strain evidence="3">B.longum_ssp_infantis_4</strain>
    </source>
</reference>
<dbReference type="EMBL" id="CABWKH010000023">
    <property type="protein sequence ID" value="VWQ36741.1"/>
    <property type="molecule type" value="Genomic_DNA"/>
</dbReference>
<name>A0A0A8MC12_BIFLI</name>
<dbReference type="EMBL" id="CP010411">
    <property type="protein sequence ID" value="ALE10078.1"/>
    <property type="molecule type" value="Genomic_DNA"/>
</dbReference>
<evidence type="ECO:0000313" key="4">
    <source>
        <dbReference type="EMBL" id="VUX31555.1"/>
    </source>
</evidence>
<evidence type="ECO:0000313" key="6">
    <source>
        <dbReference type="EMBL" id="VWQ33984.1"/>
    </source>
</evidence>
<dbReference type="Proteomes" id="UP000494270">
    <property type="component" value="Unassembled WGS sequence"/>
</dbReference>
<evidence type="ECO:0000313" key="1">
    <source>
        <dbReference type="EMBL" id="ALE10078.1"/>
    </source>
</evidence>
<evidence type="ECO:0000313" key="2">
    <source>
        <dbReference type="EMBL" id="CEF02681.1"/>
    </source>
</evidence>
<dbReference type="EMBL" id="CABHML010000062">
    <property type="protein sequence ID" value="VUW83806.1"/>
    <property type="molecule type" value="Genomic_DNA"/>
</dbReference>
<dbReference type="AlphaFoldDB" id="A0A0A8MC12"/>
<protein>
    <submittedName>
        <fullName evidence="1">Uncharacterized protein</fullName>
    </submittedName>
</protein>
<reference evidence="12 13" key="5">
    <citation type="submission" date="2019-10" db="EMBL/GenBank/DDBJ databases">
        <authorList>
            <consortium name="Melissa Lawson"/>
            <person name="O'neill I."/>
        </authorList>
    </citation>
    <scope>NUCLEOTIDE SEQUENCE [LARGE SCALE GENOMIC DNA]</scope>
    <source>
        <strain evidence="7">LH_23</strain>
        <strain evidence="6">LH_664</strain>
        <strain evidence="5">LH_665</strain>
    </source>
</reference>
<evidence type="ECO:0000313" key="13">
    <source>
        <dbReference type="Proteomes" id="UP000494246"/>
    </source>
</evidence>
<dbReference type="EMBL" id="CCWP01000034">
    <property type="protein sequence ID" value="CEF02681.1"/>
    <property type="molecule type" value="Genomic_DNA"/>
</dbReference>
<sequence>MSFKDSMMRGLAMYGMSSTTQYGRANDTILADLINEANKSAR</sequence>
<reference evidence="2 8" key="1">
    <citation type="submission" date="2014-09" db="EMBL/GenBank/DDBJ databases">
        <authorList>
            <person name="Bertelli C."/>
        </authorList>
    </citation>
    <scope>NUCLEOTIDE SEQUENCE [LARGE SCALE GENOMIC DNA]</scope>
    <source>
        <strain evidence="2 8">BIC1401111250</strain>
    </source>
</reference>
<dbReference type="Proteomes" id="UP000494246">
    <property type="component" value="Unassembled WGS sequence"/>
</dbReference>